<keyword evidence="5 6" id="KW-0472">Membrane</keyword>
<keyword evidence="4 6" id="KW-1133">Transmembrane helix</keyword>
<dbReference type="SUPFAM" id="SSF54523">
    <property type="entry name" value="Pili subunits"/>
    <property type="match status" value="1"/>
</dbReference>
<comment type="caution">
    <text evidence="7">The sequence shown here is derived from an EMBL/GenBank/DDBJ whole genome shotgun (WGS) entry which is preliminary data.</text>
</comment>
<sequence>MKNNLKKGFTLIELLVVIAIIGILASVVLASLNSARNKSVDVAIKATLANSRAQAALFYDTGQIYENVCIDPTGIAGMILSAAEKLNSAAPSVGIDTDGFVYDAAGGLNSAVCHDEDTAWAAIVSLKNPTLPVGGPYASGWCVDSTGASQESTSLDAGVTACP</sequence>
<dbReference type="Pfam" id="PF07963">
    <property type="entry name" value="N_methyl"/>
    <property type="match status" value="1"/>
</dbReference>
<dbReference type="GO" id="GO:0016020">
    <property type="term" value="C:membrane"/>
    <property type="evidence" value="ECO:0007669"/>
    <property type="project" value="UniProtKB-SubCell"/>
</dbReference>
<evidence type="ECO:0008006" key="9">
    <source>
        <dbReference type="Google" id="ProtNLM"/>
    </source>
</evidence>
<organism evidence="7 8">
    <name type="scientific">Candidatus Nomurabacteria bacterium RIFCSPHIGHO2_12_FULL_37_29</name>
    <dbReference type="NCBI Taxonomy" id="1801759"/>
    <lineage>
        <taxon>Bacteria</taxon>
        <taxon>Candidatus Nomuraibacteriota</taxon>
    </lineage>
</organism>
<evidence type="ECO:0000256" key="5">
    <source>
        <dbReference type="ARBA" id="ARBA00023136"/>
    </source>
</evidence>
<gene>
    <name evidence="7" type="ORF">A3F19_00370</name>
</gene>
<evidence type="ECO:0000313" key="8">
    <source>
        <dbReference type="Proteomes" id="UP000177052"/>
    </source>
</evidence>
<dbReference type="InterPro" id="IPR012902">
    <property type="entry name" value="N_methyl_site"/>
</dbReference>
<evidence type="ECO:0000256" key="6">
    <source>
        <dbReference type="SAM" id="Phobius"/>
    </source>
</evidence>
<keyword evidence="2" id="KW-0488">Methylation</keyword>
<dbReference type="Gene3D" id="3.30.700.10">
    <property type="entry name" value="Glycoprotein, Type 4 Pilin"/>
    <property type="match status" value="1"/>
</dbReference>
<dbReference type="InterPro" id="IPR002416">
    <property type="entry name" value="T2SS_protein-GspH"/>
</dbReference>
<dbReference type="GO" id="GO:0015628">
    <property type="term" value="P:protein secretion by the type II secretion system"/>
    <property type="evidence" value="ECO:0007669"/>
    <property type="project" value="InterPro"/>
</dbReference>
<dbReference type="PROSITE" id="PS00409">
    <property type="entry name" value="PROKAR_NTER_METHYL"/>
    <property type="match status" value="1"/>
</dbReference>
<feature type="transmembrane region" description="Helical" evidence="6">
    <location>
        <begin position="12"/>
        <end position="32"/>
    </location>
</feature>
<dbReference type="Proteomes" id="UP000177052">
    <property type="component" value="Unassembled WGS sequence"/>
</dbReference>
<name>A0A1F6WA77_9BACT</name>
<evidence type="ECO:0000256" key="4">
    <source>
        <dbReference type="ARBA" id="ARBA00022989"/>
    </source>
</evidence>
<dbReference type="NCBIfam" id="TIGR02532">
    <property type="entry name" value="IV_pilin_GFxxxE"/>
    <property type="match status" value="1"/>
</dbReference>
<keyword evidence="3 6" id="KW-0812">Transmembrane</keyword>
<dbReference type="AlphaFoldDB" id="A0A1F6WA77"/>
<dbReference type="EMBL" id="MFUJ01000037">
    <property type="protein sequence ID" value="OGI78840.1"/>
    <property type="molecule type" value="Genomic_DNA"/>
</dbReference>
<comment type="subcellular location">
    <subcellularLocation>
        <location evidence="1">Membrane</location>
        <topology evidence="1">Single-pass membrane protein</topology>
    </subcellularLocation>
</comment>
<evidence type="ECO:0000256" key="1">
    <source>
        <dbReference type="ARBA" id="ARBA00004167"/>
    </source>
</evidence>
<evidence type="ECO:0000313" key="7">
    <source>
        <dbReference type="EMBL" id="OGI78840.1"/>
    </source>
</evidence>
<evidence type="ECO:0000256" key="2">
    <source>
        <dbReference type="ARBA" id="ARBA00022481"/>
    </source>
</evidence>
<evidence type="ECO:0000256" key="3">
    <source>
        <dbReference type="ARBA" id="ARBA00022692"/>
    </source>
</evidence>
<dbReference type="InterPro" id="IPR045584">
    <property type="entry name" value="Pilin-like"/>
</dbReference>
<protein>
    <recommendedName>
        <fullName evidence="9">Type II secretion system protein GspG C-terminal domain-containing protein</fullName>
    </recommendedName>
</protein>
<dbReference type="GO" id="GO:0015627">
    <property type="term" value="C:type II protein secretion system complex"/>
    <property type="evidence" value="ECO:0007669"/>
    <property type="project" value="InterPro"/>
</dbReference>
<proteinExistence type="predicted"/>
<accession>A0A1F6WA77</accession>
<dbReference type="PRINTS" id="PR00885">
    <property type="entry name" value="BCTERIALGSPH"/>
</dbReference>
<reference evidence="7 8" key="1">
    <citation type="journal article" date="2016" name="Nat. Commun.">
        <title>Thousands of microbial genomes shed light on interconnected biogeochemical processes in an aquifer system.</title>
        <authorList>
            <person name="Anantharaman K."/>
            <person name="Brown C.T."/>
            <person name="Hug L.A."/>
            <person name="Sharon I."/>
            <person name="Castelle C.J."/>
            <person name="Probst A.J."/>
            <person name="Thomas B.C."/>
            <person name="Singh A."/>
            <person name="Wilkins M.J."/>
            <person name="Karaoz U."/>
            <person name="Brodie E.L."/>
            <person name="Williams K.H."/>
            <person name="Hubbard S.S."/>
            <person name="Banfield J.F."/>
        </authorList>
    </citation>
    <scope>NUCLEOTIDE SEQUENCE [LARGE SCALE GENOMIC DNA]</scope>
</reference>